<feature type="region of interest" description="Disordered" evidence="1">
    <location>
        <begin position="63"/>
        <end position="82"/>
    </location>
</feature>
<evidence type="ECO:0000256" key="1">
    <source>
        <dbReference type="SAM" id="MobiDB-lite"/>
    </source>
</evidence>
<proteinExistence type="predicted"/>
<evidence type="ECO:0000313" key="2">
    <source>
        <dbReference type="EMBL" id="KAA1095870.1"/>
    </source>
</evidence>
<dbReference type="Proteomes" id="UP000325313">
    <property type="component" value="Unassembled WGS sequence"/>
</dbReference>
<sequence>MATHSAIGCHSNTTESYLYVLNSLAGTSSARVADAHQLKCACINAGAQNPYIAPSFPRRSAHLKISPAGPSRGQSQSTTSPIAIPPRSDLQLLLIISPPFNTNNPFLGELAANKVCHLLVDWKEALPAGPLEGGYPRIPARIPASGCGCGFGCTDGRKKQPDIRIRADIRMPIDHL</sequence>
<dbReference type="EMBL" id="VDEP01000371">
    <property type="protein sequence ID" value="KAA1095870.1"/>
    <property type="molecule type" value="Genomic_DNA"/>
</dbReference>
<feature type="compositionally biased region" description="Polar residues" evidence="1">
    <location>
        <begin position="72"/>
        <end position="81"/>
    </location>
</feature>
<organism evidence="2 3">
    <name type="scientific">Puccinia graminis f. sp. tritici</name>
    <dbReference type="NCBI Taxonomy" id="56615"/>
    <lineage>
        <taxon>Eukaryota</taxon>
        <taxon>Fungi</taxon>
        <taxon>Dikarya</taxon>
        <taxon>Basidiomycota</taxon>
        <taxon>Pucciniomycotina</taxon>
        <taxon>Pucciniomycetes</taxon>
        <taxon>Pucciniales</taxon>
        <taxon>Pucciniaceae</taxon>
        <taxon>Puccinia</taxon>
    </lineage>
</organism>
<reference evidence="2 3" key="1">
    <citation type="submission" date="2019-05" db="EMBL/GenBank/DDBJ databases">
        <title>Emergence of the Ug99 lineage of the wheat stem rust pathogen through somatic hybridization.</title>
        <authorList>
            <person name="Li F."/>
            <person name="Upadhyaya N.M."/>
            <person name="Sperschneider J."/>
            <person name="Matny O."/>
            <person name="Nguyen-Phuc H."/>
            <person name="Mago R."/>
            <person name="Raley C."/>
            <person name="Miller M.E."/>
            <person name="Silverstein K.A.T."/>
            <person name="Henningsen E."/>
            <person name="Hirsch C.D."/>
            <person name="Visser B."/>
            <person name="Pretorius Z.A."/>
            <person name="Steffenson B.J."/>
            <person name="Schwessinger B."/>
            <person name="Dodds P.N."/>
            <person name="Figueroa M."/>
        </authorList>
    </citation>
    <scope>NUCLEOTIDE SEQUENCE [LARGE SCALE GENOMIC DNA]</scope>
    <source>
        <strain evidence="2 3">Ug99</strain>
    </source>
</reference>
<accession>A0A5B0P5N0</accession>
<comment type="caution">
    <text evidence="2">The sequence shown here is derived from an EMBL/GenBank/DDBJ whole genome shotgun (WGS) entry which is preliminary data.</text>
</comment>
<evidence type="ECO:0000313" key="3">
    <source>
        <dbReference type="Proteomes" id="UP000325313"/>
    </source>
</evidence>
<dbReference type="AlphaFoldDB" id="A0A5B0P5N0"/>
<name>A0A5B0P5N0_PUCGR</name>
<gene>
    <name evidence="2" type="ORF">PGTUg99_034511</name>
</gene>
<protein>
    <submittedName>
        <fullName evidence="2">Uncharacterized protein</fullName>
    </submittedName>
</protein>